<feature type="region of interest" description="Disordered" evidence="1">
    <location>
        <begin position="31"/>
        <end position="118"/>
    </location>
</feature>
<feature type="non-terminal residue" evidence="2">
    <location>
        <position position="118"/>
    </location>
</feature>
<evidence type="ECO:0000313" key="2">
    <source>
        <dbReference type="EMBL" id="KNE95693.1"/>
    </source>
</evidence>
<dbReference type="AlphaFoldDB" id="A0A0L0V8T5"/>
<reference evidence="3" key="1">
    <citation type="submission" date="2014-03" db="EMBL/GenBank/DDBJ databases">
        <title>The Genome Sequence of Puccinia striiformis f. sp. tritici PST-78.</title>
        <authorList>
            <consortium name="The Broad Institute Genome Sequencing Platform"/>
            <person name="Cuomo C."/>
            <person name="Hulbert S."/>
            <person name="Chen X."/>
            <person name="Walker B."/>
            <person name="Young S.K."/>
            <person name="Zeng Q."/>
            <person name="Gargeya S."/>
            <person name="Fitzgerald M."/>
            <person name="Haas B."/>
            <person name="Abouelleil A."/>
            <person name="Alvarado L."/>
            <person name="Arachchi H.M."/>
            <person name="Berlin A.M."/>
            <person name="Chapman S.B."/>
            <person name="Goldberg J."/>
            <person name="Griggs A."/>
            <person name="Gujja S."/>
            <person name="Hansen M."/>
            <person name="Howarth C."/>
            <person name="Imamovic A."/>
            <person name="Larimer J."/>
            <person name="McCowan C."/>
            <person name="Montmayeur A."/>
            <person name="Murphy C."/>
            <person name="Neiman D."/>
            <person name="Pearson M."/>
            <person name="Priest M."/>
            <person name="Roberts A."/>
            <person name="Saif S."/>
            <person name="Shea T."/>
            <person name="Sisk P."/>
            <person name="Sykes S."/>
            <person name="Wortman J."/>
            <person name="Nusbaum C."/>
            <person name="Birren B."/>
        </authorList>
    </citation>
    <scope>NUCLEOTIDE SEQUENCE [LARGE SCALE GENOMIC DNA]</scope>
    <source>
        <strain evidence="3">race PST-78</strain>
    </source>
</reference>
<proteinExistence type="predicted"/>
<sequence length="118" mass="12215">MPQGRKGRTSQPLIDPAPLSKARTVLLSLGTTSVSPTGTQSLLPGTTPGSISTSFTTPANTQNPPPIPSTQKSTTPNPGGQVPAELTRETGENGKTDNNFPNIKGGPGKIHWTGAMRE</sequence>
<evidence type="ECO:0000256" key="1">
    <source>
        <dbReference type="SAM" id="MobiDB-lite"/>
    </source>
</evidence>
<name>A0A0L0V8T5_9BASI</name>
<dbReference type="EMBL" id="AJIL01000093">
    <property type="protein sequence ID" value="KNE95693.1"/>
    <property type="molecule type" value="Genomic_DNA"/>
</dbReference>
<feature type="region of interest" description="Disordered" evidence="1">
    <location>
        <begin position="1"/>
        <end position="20"/>
    </location>
</feature>
<evidence type="ECO:0000313" key="3">
    <source>
        <dbReference type="Proteomes" id="UP000054564"/>
    </source>
</evidence>
<feature type="compositionally biased region" description="Basic and acidic residues" evidence="1">
    <location>
        <begin position="86"/>
        <end position="95"/>
    </location>
</feature>
<feature type="compositionally biased region" description="Polar residues" evidence="1">
    <location>
        <begin position="31"/>
        <end position="62"/>
    </location>
</feature>
<protein>
    <submittedName>
        <fullName evidence="2">Uncharacterized protein</fullName>
    </submittedName>
</protein>
<feature type="compositionally biased region" description="Polar residues" evidence="1">
    <location>
        <begin position="69"/>
        <end position="78"/>
    </location>
</feature>
<organism evidence="2 3">
    <name type="scientific">Puccinia striiformis f. sp. tritici PST-78</name>
    <dbReference type="NCBI Taxonomy" id="1165861"/>
    <lineage>
        <taxon>Eukaryota</taxon>
        <taxon>Fungi</taxon>
        <taxon>Dikarya</taxon>
        <taxon>Basidiomycota</taxon>
        <taxon>Pucciniomycotina</taxon>
        <taxon>Pucciniomycetes</taxon>
        <taxon>Pucciniales</taxon>
        <taxon>Pucciniaceae</taxon>
        <taxon>Puccinia</taxon>
    </lineage>
</organism>
<comment type="caution">
    <text evidence="2">The sequence shown here is derived from an EMBL/GenBank/DDBJ whole genome shotgun (WGS) entry which is preliminary data.</text>
</comment>
<gene>
    <name evidence="2" type="ORF">PSTG_11057</name>
</gene>
<keyword evidence="3" id="KW-1185">Reference proteome</keyword>
<accession>A0A0L0V8T5</accession>
<dbReference type="Proteomes" id="UP000054564">
    <property type="component" value="Unassembled WGS sequence"/>
</dbReference>